<dbReference type="InterPro" id="IPR021321">
    <property type="entry name" value="DUF2922"/>
</dbReference>
<dbReference type="Pfam" id="PF11148">
    <property type="entry name" value="DUF2922"/>
    <property type="match status" value="1"/>
</dbReference>
<gene>
    <name evidence="1" type="ORF">NZD89_26230</name>
</gene>
<dbReference type="RefSeq" id="WP_268005575.1">
    <property type="nucleotide sequence ID" value="NZ_BSUT01000001.1"/>
</dbReference>
<dbReference type="EMBL" id="CP104067">
    <property type="protein sequence ID" value="WAH41667.1"/>
    <property type="molecule type" value="Genomic_DNA"/>
</dbReference>
<name>A0ABY6ZFQ2_9BACL</name>
<dbReference type="Proteomes" id="UP001164761">
    <property type="component" value="Chromosome"/>
</dbReference>
<organism evidence="1 2">
    <name type="scientific">Alicyclobacillus fastidiosus</name>
    <dbReference type="NCBI Taxonomy" id="392011"/>
    <lineage>
        <taxon>Bacteria</taxon>
        <taxon>Bacillati</taxon>
        <taxon>Bacillota</taxon>
        <taxon>Bacilli</taxon>
        <taxon>Bacillales</taxon>
        <taxon>Alicyclobacillaceae</taxon>
        <taxon>Alicyclobacillus</taxon>
    </lineage>
</organism>
<evidence type="ECO:0000313" key="2">
    <source>
        <dbReference type="Proteomes" id="UP001164761"/>
    </source>
</evidence>
<evidence type="ECO:0000313" key="1">
    <source>
        <dbReference type="EMBL" id="WAH41667.1"/>
    </source>
</evidence>
<keyword evidence="2" id="KW-1185">Reference proteome</keyword>
<accession>A0ABY6ZFQ2</accession>
<proteinExistence type="predicted"/>
<reference evidence="1" key="1">
    <citation type="submission" date="2022-08" db="EMBL/GenBank/DDBJ databases">
        <title>Alicyclobacillus fastidiosus DSM 17978, complete genome.</title>
        <authorList>
            <person name="Wang Q."/>
            <person name="Cai R."/>
            <person name="Wang Z."/>
        </authorList>
    </citation>
    <scope>NUCLEOTIDE SEQUENCE</scope>
    <source>
        <strain evidence="1">DSM 17978</strain>
    </source>
</reference>
<sequence length="72" mass="7861">MATKLALFLSFMTDQNKKVRVNIQNPKQPVDANAVNDAISSIVNKNVFNFPQGAIVKALPAQETQTDTTNIS</sequence>
<protein>
    <submittedName>
        <fullName evidence="1">DUF2922 domain-containing protein</fullName>
    </submittedName>
</protein>